<feature type="domain" description="VOC" evidence="2">
    <location>
        <begin position="200"/>
        <end position="313"/>
    </location>
</feature>
<name>A0ABW0TM59_9BACL</name>
<dbReference type="InterPro" id="IPR037523">
    <property type="entry name" value="VOC_core"/>
</dbReference>
<evidence type="ECO:0000256" key="1">
    <source>
        <dbReference type="SAM" id="Phobius"/>
    </source>
</evidence>
<keyword evidence="1" id="KW-0812">Transmembrane</keyword>
<sequence>MKNKTLILGCIGVVIVLFFVYILFIKEEVAYETYDINSPVIVGEVHLIVSDLEQSVEFYTELIGFDILADEPNKVTLTADGRTSLLVLETMKGSVERPLGTTGLYHFAILLPDRSSLANTLLHLAASEYLMQGAANHQYSDALYLAAPDGNGIEIYVDLPPENWKRDKDGGYVGGSYPIDFEKLIEVASPPWTGLPENTRIGHMHLQVAELDNSEQFYVNGLDFDITKKDNGSLFLSRDHYHHHIAMNTWSGTSLPAPPDNARGLNKFTLVFTQQELDEAKLQLKHLGFPFAENKHSIIVTDPSSNVIEITTN</sequence>
<dbReference type="RefSeq" id="WP_381437304.1">
    <property type="nucleotide sequence ID" value="NZ_JBHSNO010000008.1"/>
</dbReference>
<reference evidence="4" key="1">
    <citation type="journal article" date="2019" name="Int. J. Syst. Evol. Microbiol.">
        <title>The Global Catalogue of Microorganisms (GCM) 10K type strain sequencing project: providing services to taxonomists for standard genome sequencing and annotation.</title>
        <authorList>
            <consortium name="The Broad Institute Genomics Platform"/>
            <consortium name="The Broad Institute Genome Sequencing Center for Infectious Disease"/>
            <person name="Wu L."/>
            <person name="Ma J."/>
        </authorList>
    </citation>
    <scope>NUCLEOTIDE SEQUENCE [LARGE SCALE GENOMIC DNA]</scope>
    <source>
        <strain evidence="4">CGMCC 4.1434</strain>
    </source>
</reference>
<evidence type="ECO:0000313" key="4">
    <source>
        <dbReference type="Proteomes" id="UP001596109"/>
    </source>
</evidence>
<dbReference type="Gene3D" id="3.10.180.10">
    <property type="entry name" value="2,3-Dihydroxybiphenyl 1,2-Dioxygenase, domain 1"/>
    <property type="match status" value="2"/>
</dbReference>
<dbReference type="Pfam" id="PF00903">
    <property type="entry name" value="Glyoxalase"/>
    <property type="match status" value="2"/>
</dbReference>
<dbReference type="PANTHER" id="PTHR43279:SF1">
    <property type="entry name" value="CATECHOL-2,3-DIOXYGENASE"/>
    <property type="match status" value="1"/>
</dbReference>
<keyword evidence="4" id="KW-1185">Reference proteome</keyword>
<keyword evidence="1" id="KW-0472">Membrane</keyword>
<dbReference type="InterPro" id="IPR029068">
    <property type="entry name" value="Glyas_Bleomycin-R_OHBP_Dase"/>
</dbReference>
<dbReference type="InterPro" id="IPR004360">
    <property type="entry name" value="Glyas_Fos-R_dOase_dom"/>
</dbReference>
<dbReference type="PANTHER" id="PTHR43279">
    <property type="entry name" value="CATECHOL-2,3-DIOXYGENASE"/>
    <property type="match status" value="1"/>
</dbReference>
<dbReference type="Proteomes" id="UP001596109">
    <property type="component" value="Unassembled WGS sequence"/>
</dbReference>
<comment type="caution">
    <text evidence="3">The sequence shown here is derived from an EMBL/GenBank/DDBJ whole genome shotgun (WGS) entry which is preliminary data.</text>
</comment>
<proteinExistence type="predicted"/>
<protein>
    <submittedName>
        <fullName evidence="3">VOC family protein</fullName>
    </submittedName>
</protein>
<organism evidence="3 4">
    <name type="scientific">Sporosarcina soli</name>
    <dbReference type="NCBI Taxonomy" id="334736"/>
    <lineage>
        <taxon>Bacteria</taxon>
        <taxon>Bacillati</taxon>
        <taxon>Bacillota</taxon>
        <taxon>Bacilli</taxon>
        <taxon>Bacillales</taxon>
        <taxon>Caryophanaceae</taxon>
        <taxon>Sporosarcina</taxon>
    </lineage>
</organism>
<dbReference type="EMBL" id="JBHSNO010000008">
    <property type="protein sequence ID" value="MFC5590597.1"/>
    <property type="molecule type" value="Genomic_DNA"/>
</dbReference>
<dbReference type="SUPFAM" id="SSF54593">
    <property type="entry name" value="Glyoxalase/Bleomycin resistance protein/Dihydroxybiphenyl dioxygenase"/>
    <property type="match status" value="2"/>
</dbReference>
<keyword evidence="1" id="KW-1133">Transmembrane helix</keyword>
<feature type="transmembrane region" description="Helical" evidence="1">
    <location>
        <begin position="6"/>
        <end position="24"/>
    </location>
</feature>
<accession>A0ABW0TM59</accession>
<feature type="domain" description="VOC" evidence="2">
    <location>
        <begin position="41"/>
        <end position="158"/>
    </location>
</feature>
<evidence type="ECO:0000259" key="2">
    <source>
        <dbReference type="PROSITE" id="PS51819"/>
    </source>
</evidence>
<gene>
    <name evidence="3" type="ORF">ACFPRA_16950</name>
</gene>
<dbReference type="PROSITE" id="PS51819">
    <property type="entry name" value="VOC"/>
    <property type="match status" value="2"/>
</dbReference>
<evidence type="ECO:0000313" key="3">
    <source>
        <dbReference type="EMBL" id="MFC5590597.1"/>
    </source>
</evidence>